<dbReference type="Pfam" id="PF00015">
    <property type="entry name" value="MCPsignal"/>
    <property type="match status" value="1"/>
</dbReference>
<keyword evidence="4" id="KW-0812">Transmembrane</keyword>
<dbReference type="PROSITE" id="PS50111">
    <property type="entry name" value="CHEMOTAXIS_TRANSDUC_2"/>
    <property type="match status" value="1"/>
</dbReference>
<dbReference type="Gene3D" id="1.10.287.950">
    <property type="entry name" value="Methyl-accepting chemotaxis protein"/>
    <property type="match status" value="1"/>
</dbReference>
<dbReference type="Pfam" id="PF00672">
    <property type="entry name" value="HAMP"/>
    <property type="match status" value="1"/>
</dbReference>
<feature type="domain" description="Methyl-accepting transducer" evidence="5">
    <location>
        <begin position="424"/>
        <end position="646"/>
    </location>
</feature>
<dbReference type="PRINTS" id="PR00260">
    <property type="entry name" value="CHEMTRNSDUCR"/>
</dbReference>
<dbReference type="SUPFAM" id="SSF158472">
    <property type="entry name" value="HAMP domain-like"/>
    <property type="match status" value="1"/>
</dbReference>
<dbReference type="InterPro" id="IPR004089">
    <property type="entry name" value="MCPsignal_dom"/>
</dbReference>
<dbReference type="SMART" id="SM00283">
    <property type="entry name" value="MA"/>
    <property type="match status" value="1"/>
</dbReference>
<gene>
    <name evidence="7" type="ORF">QNA08_12820</name>
</gene>
<proteinExistence type="inferred from homology"/>
<keyword evidence="1 3" id="KW-0807">Transducer</keyword>
<keyword evidence="4" id="KW-0472">Membrane</keyword>
<name>A0ABT7AIB1_9HYPH</name>
<evidence type="ECO:0000256" key="3">
    <source>
        <dbReference type="PROSITE-ProRule" id="PRU00284"/>
    </source>
</evidence>
<dbReference type="PANTHER" id="PTHR32089">
    <property type="entry name" value="METHYL-ACCEPTING CHEMOTAXIS PROTEIN MCPB"/>
    <property type="match status" value="1"/>
</dbReference>
<keyword evidence="8" id="KW-1185">Reference proteome</keyword>
<protein>
    <submittedName>
        <fullName evidence="7">Methyl-accepting chemotaxis protein</fullName>
    </submittedName>
</protein>
<dbReference type="InterPro" id="IPR003660">
    <property type="entry name" value="HAMP_dom"/>
</dbReference>
<dbReference type="PROSITE" id="PS50885">
    <property type="entry name" value="HAMP"/>
    <property type="match status" value="1"/>
</dbReference>
<dbReference type="SMART" id="SM00304">
    <property type="entry name" value="HAMP"/>
    <property type="match status" value="1"/>
</dbReference>
<dbReference type="InterPro" id="IPR004090">
    <property type="entry name" value="Chemotax_Me-accpt_rcpt"/>
</dbReference>
<evidence type="ECO:0000259" key="6">
    <source>
        <dbReference type="PROSITE" id="PS50885"/>
    </source>
</evidence>
<dbReference type="Gene3D" id="6.10.340.10">
    <property type="match status" value="1"/>
</dbReference>
<sequence length="679" mass="71360">MKPLRSFSAKLIAVTLATAAIAFATLTGLTALRLDQGLRQQAAELGRLSEAKLAERLDGEAKLARARLQTIFDNVARRLNAITRQADVARAVSSGNVVAISELLGRVIDNADLDGILVVDTQMHPLGAHDIGIDLLAANEALRTSRLASEIMPLLRENDRRKPRILQKLVMLDPTLATAVGGRAANVATAIVVEPLFDDFGEVFAAFVAHRTLKPVEQALSDFSMMTSLGVVVLAGNRPVSWAGVGGPDTRLMPAADSPLAHSADGRFVARCIAFALDLRVCTLAPVSEVNGLRDEMVRIGAAQGRSLMAWLGGLAVLSLALFALIALVASRQITRPLRQITGAVGALAQGDWRSKVEGAGRRDEIGDIARAVLVLQRSLEERDRLRTDVAIAETVKLRRETLETAIQHFDRTMRTVLASVGESVESLDATAHELADVSVAAEREAAEAVEASETTVASVAVVRDATERFSTSIAEIAGKVKETTEVILGGNAVAREATRKVDGLTGAAKEIGAVIRLIDEIASQTNLLALNATIEAARAGESGKGFAVVANEVKALAGQTAKATEEIATKVAAIQGATGEAVAAIEVIARTLADVLAHTSAISTAVERQNLATHEISGSVATASRGTMSLSASVERLKTTIGGARGASVQVVATATQMAEEARRLDETVKSFLDEVGA</sequence>
<feature type="domain" description="HAMP" evidence="6">
    <location>
        <begin position="332"/>
        <end position="385"/>
    </location>
</feature>
<feature type="transmembrane region" description="Helical" evidence="4">
    <location>
        <begin position="308"/>
        <end position="330"/>
    </location>
</feature>
<comment type="similarity">
    <text evidence="2">Belongs to the methyl-accepting chemotaxis (MCP) protein family.</text>
</comment>
<dbReference type="SUPFAM" id="SSF58104">
    <property type="entry name" value="Methyl-accepting chemotaxis protein (MCP) signaling domain"/>
    <property type="match status" value="1"/>
</dbReference>
<evidence type="ECO:0000313" key="8">
    <source>
        <dbReference type="Proteomes" id="UP001321492"/>
    </source>
</evidence>
<evidence type="ECO:0000256" key="2">
    <source>
        <dbReference type="ARBA" id="ARBA00029447"/>
    </source>
</evidence>
<dbReference type="CDD" id="cd06225">
    <property type="entry name" value="HAMP"/>
    <property type="match status" value="1"/>
</dbReference>
<comment type="caution">
    <text evidence="7">The sequence shown here is derived from an EMBL/GenBank/DDBJ whole genome shotgun (WGS) entry which is preliminary data.</text>
</comment>
<dbReference type="RefSeq" id="WP_283741103.1">
    <property type="nucleotide sequence ID" value="NZ_JASJEV010000007.1"/>
</dbReference>
<evidence type="ECO:0000259" key="5">
    <source>
        <dbReference type="PROSITE" id="PS50111"/>
    </source>
</evidence>
<dbReference type="PANTHER" id="PTHR32089:SF112">
    <property type="entry name" value="LYSOZYME-LIKE PROTEIN-RELATED"/>
    <property type="match status" value="1"/>
</dbReference>
<organism evidence="7 8">
    <name type="scientific">Chelatococcus albus</name>
    <dbReference type="NCBI Taxonomy" id="3047466"/>
    <lineage>
        <taxon>Bacteria</taxon>
        <taxon>Pseudomonadati</taxon>
        <taxon>Pseudomonadota</taxon>
        <taxon>Alphaproteobacteria</taxon>
        <taxon>Hyphomicrobiales</taxon>
        <taxon>Chelatococcaceae</taxon>
        <taxon>Chelatococcus</taxon>
    </lineage>
</organism>
<reference evidence="7 8" key="1">
    <citation type="submission" date="2023-05" db="EMBL/GenBank/DDBJ databases">
        <title>Chelatococcus sp. nov., a moderately thermophilic bacterium isolated from hot spring microbial mat.</title>
        <authorList>
            <person name="Hu C.-J."/>
            <person name="Li W.-J."/>
        </authorList>
    </citation>
    <scope>NUCLEOTIDE SEQUENCE [LARGE SCALE GENOMIC DNA]</scope>
    <source>
        <strain evidence="7 8">SYSU G07232</strain>
    </source>
</reference>
<dbReference type="Proteomes" id="UP001321492">
    <property type="component" value="Unassembled WGS sequence"/>
</dbReference>
<evidence type="ECO:0000256" key="4">
    <source>
        <dbReference type="SAM" id="Phobius"/>
    </source>
</evidence>
<dbReference type="EMBL" id="JASJEV010000007">
    <property type="protein sequence ID" value="MDJ1159120.1"/>
    <property type="molecule type" value="Genomic_DNA"/>
</dbReference>
<keyword evidence="4" id="KW-1133">Transmembrane helix</keyword>
<evidence type="ECO:0000256" key="1">
    <source>
        <dbReference type="ARBA" id="ARBA00023224"/>
    </source>
</evidence>
<accession>A0ABT7AIB1</accession>
<evidence type="ECO:0000313" key="7">
    <source>
        <dbReference type="EMBL" id="MDJ1159120.1"/>
    </source>
</evidence>